<gene>
    <name evidence="3" type="ORF">EVG20_g9452</name>
</gene>
<proteinExistence type="predicted"/>
<feature type="compositionally biased region" description="Low complexity" evidence="1">
    <location>
        <begin position="39"/>
        <end position="52"/>
    </location>
</feature>
<dbReference type="SUPFAM" id="SSF47473">
    <property type="entry name" value="EF-hand"/>
    <property type="match status" value="1"/>
</dbReference>
<feature type="compositionally biased region" description="Low complexity" evidence="1">
    <location>
        <begin position="187"/>
        <end position="213"/>
    </location>
</feature>
<feature type="region of interest" description="Disordered" evidence="1">
    <location>
        <begin position="1"/>
        <end position="261"/>
    </location>
</feature>
<dbReference type="InterPro" id="IPR011992">
    <property type="entry name" value="EF-hand-dom_pair"/>
</dbReference>
<comment type="caution">
    <text evidence="3">The sequence shown here is derived from an EMBL/GenBank/DDBJ whole genome shotgun (WGS) entry which is preliminary data.</text>
</comment>
<dbReference type="Gene3D" id="1.10.238.10">
    <property type="entry name" value="EF-hand"/>
    <property type="match status" value="1"/>
</dbReference>
<dbReference type="Pfam" id="PF12763">
    <property type="entry name" value="EH"/>
    <property type="match status" value="1"/>
</dbReference>
<feature type="compositionally biased region" description="Polar residues" evidence="1">
    <location>
        <begin position="214"/>
        <end position="223"/>
    </location>
</feature>
<keyword evidence="4" id="KW-1185">Reference proteome</keyword>
<organism evidence="3 4">
    <name type="scientific">Dentipellis fragilis</name>
    <dbReference type="NCBI Taxonomy" id="205917"/>
    <lineage>
        <taxon>Eukaryota</taxon>
        <taxon>Fungi</taxon>
        <taxon>Dikarya</taxon>
        <taxon>Basidiomycota</taxon>
        <taxon>Agaricomycotina</taxon>
        <taxon>Agaricomycetes</taxon>
        <taxon>Russulales</taxon>
        <taxon>Hericiaceae</taxon>
        <taxon>Dentipellis</taxon>
    </lineage>
</organism>
<feature type="compositionally biased region" description="Pro residues" evidence="1">
    <location>
        <begin position="172"/>
        <end position="182"/>
    </location>
</feature>
<reference evidence="3 4" key="1">
    <citation type="submission" date="2019-02" db="EMBL/GenBank/DDBJ databases">
        <title>Genome sequencing of the rare red list fungi Dentipellis fragilis.</title>
        <authorList>
            <person name="Buettner E."/>
            <person name="Kellner H."/>
        </authorList>
    </citation>
    <scope>NUCLEOTIDE SEQUENCE [LARGE SCALE GENOMIC DNA]</scope>
    <source>
        <strain evidence="3 4">DSM 105465</strain>
    </source>
</reference>
<name>A0A4Y9XXV0_9AGAM</name>
<dbReference type="InterPro" id="IPR000261">
    <property type="entry name" value="EH_dom"/>
</dbReference>
<evidence type="ECO:0000256" key="1">
    <source>
        <dbReference type="SAM" id="MobiDB-lite"/>
    </source>
</evidence>
<feature type="non-terminal residue" evidence="3">
    <location>
        <position position="1"/>
    </location>
</feature>
<accession>A0A4Y9XXV0</accession>
<sequence>INDSAPLINLDSPQPQIQSKSGKAPPLPPRKQSYSSLRSVSTPTLSPITPSTAGKEKDIASPLLKPPDADHTYPPNLSKLGLNSGRGHAPASSISSFHSVSLSSDGGNEHDRSASVSSLNILPTPIDDKDKEWTDGDSLDESFENVSASSFVPSLSITQYLQGTTTSKPEPPKLPQRPPAMKPKPRLSAPASLAPSSTSSSPISLVSSPILTPTTSGSSSHTNATRRAAPPPPHPTRTSRSRPPSARTSLTSTTSTTASDRASILSYGTTTSISSLGSSFAVTPKPSAYAFSGISLGSAAATGTGTSRPTPVPPAARVRYEALFDKILVAVRAKRREHLAPASPPSSVKGKRRQNGWRGLSVDLITGADVSTDDAESVAGSGEGDDSDDRLDGQVVKLLWMRSKLPRERLRAIWMECDPKERGSLDRDSFARGMWRIDEDLRKAHLGLGRVSASTAAPRKPVRRVVSKPILR</sequence>
<dbReference type="AlphaFoldDB" id="A0A4Y9XXV0"/>
<dbReference type="STRING" id="205917.A0A4Y9XXV0"/>
<feature type="compositionally biased region" description="Polar residues" evidence="1">
    <location>
        <begin position="144"/>
        <end position="168"/>
    </location>
</feature>
<dbReference type="OrthoDB" id="10045710at2759"/>
<feature type="domain" description="EH" evidence="2">
    <location>
        <begin position="385"/>
        <end position="434"/>
    </location>
</feature>
<evidence type="ECO:0000313" key="4">
    <source>
        <dbReference type="Proteomes" id="UP000298327"/>
    </source>
</evidence>
<feature type="compositionally biased region" description="Low complexity" evidence="1">
    <location>
        <begin position="236"/>
        <end position="261"/>
    </location>
</feature>
<evidence type="ECO:0000313" key="3">
    <source>
        <dbReference type="EMBL" id="TFY55084.1"/>
    </source>
</evidence>
<protein>
    <recommendedName>
        <fullName evidence="2">EH domain-containing protein</fullName>
    </recommendedName>
</protein>
<evidence type="ECO:0000259" key="2">
    <source>
        <dbReference type="Pfam" id="PF12763"/>
    </source>
</evidence>
<dbReference type="EMBL" id="SEOQ01000955">
    <property type="protein sequence ID" value="TFY55084.1"/>
    <property type="molecule type" value="Genomic_DNA"/>
</dbReference>
<dbReference type="Proteomes" id="UP000298327">
    <property type="component" value="Unassembled WGS sequence"/>
</dbReference>
<feature type="compositionally biased region" description="Polar residues" evidence="1">
    <location>
        <begin position="11"/>
        <end position="21"/>
    </location>
</feature>
<feature type="compositionally biased region" description="Low complexity" evidence="1">
    <location>
        <begin position="92"/>
        <end position="104"/>
    </location>
</feature>